<dbReference type="FunFam" id="3.30.70.80:FF:000005">
    <property type="entry name" value="Proteinase inhibitor I2B"/>
    <property type="match status" value="1"/>
</dbReference>
<dbReference type="Pfam" id="PF05922">
    <property type="entry name" value="Inhibitor_I9"/>
    <property type="match status" value="1"/>
</dbReference>
<dbReference type="Proteomes" id="UP000782241">
    <property type="component" value="Unassembled WGS sequence"/>
</dbReference>
<sequence>MGRGHASAQLATLISRGLRSHSNLEAPYTTLLRHQHFHRTTTSTMPSYIITCKDDATDEQVQAAKQHAQDQGGKITHEYNLFKGFSCEFPDDVISVLESHEHIKAVEPDGLMTTQ</sequence>
<comment type="caution">
    <text evidence="3">The sequence shown here is derived from an EMBL/GenBank/DDBJ whole genome shotgun (WGS) entry which is preliminary data.</text>
</comment>
<gene>
    <name evidence="3" type="ORF">KAF25_004716</name>
</gene>
<name>A0A9P7H9F8_9HYPO</name>
<evidence type="ECO:0000256" key="1">
    <source>
        <dbReference type="ARBA" id="ARBA00038069"/>
    </source>
</evidence>
<protein>
    <recommendedName>
        <fullName evidence="2">Inhibitor I9 domain-containing protein</fullName>
    </recommendedName>
</protein>
<evidence type="ECO:0000313" key="4">
    <source>
        <dbReference type="Proteomes" id="UP000782241"/>
    </source>
</evidence>
<organism evidence="3 4">
    <name type="scientific">Fusarium avenaceum</name>
    <dbReference type="NCBI Taxonomy" id="40199"/>
    <lineage>
        <taxon>Eukaryota</taxon>
        <taxon>Fungi</taxon>
        <taxon>Dikarya</taxon>
        <taxon>Ascomycota</taxon>
        <taxon>Pezizomycotina</taxon>
        <taxon>Sordariomycetes</taxon>
        <taxon>Hypocreomycetidae</taxon>
        <taxon>Hypocreales</taxon>
        <taxon>Nectriaceae</taxon>
        <taxon>Fusarium</taxon>
        <taxon>Fusarium tricinctum species complex</taxon>
    </lineage>
</organism>
<dbReference type="GO" id="GO:0004866">
    <property type="term" value="F:endopeptidase inhibitor activity"/>
    <property type="evidence" value="ECO:0007669"/>
    <property type="project" value="TreeGrafter"/>
</dbReference>
<dbReference type="SUPFAM" id="SSF54897">
    <property type="entry name" value="Protease propeptides/inhibitors"/>
    <property type="match status" value="1"/>
</dbReference>
<keyword evidence="4" id="KW-1185">Reference proteome</keyword>
<dbReference type="InterPro" id="IPR010259">
    <property type="entry name" value="S8pro/Inhibitor_I9"/>
</dbReference>
<comment type="similarity">
    <text evidence="1">Belongs to the protease inhibitor I9 family.</text>
</comment>
<dbReference type="AlphaFoldDB" id="A0A9P7H9F8"/>
<dbReference type="GO" id="GO:0042144">
    <property type="term" value="P:vacuole fusion, non-autophagic"/>
    <property type="evidence" value="ECO:0007669"/>
    <property type="project" value="TreeGrafter"/>
</dbReference>
<dbReference type="Gene3D" id="3.30.70.80">
    <property type="entry name" value="Peptidase S8 propeptide/proteinase inhibitor I9"/>
    <property type="match status" value="1"/>
</dbReference>
<dbReference type="EMBL" id="JAGPUO010000005">
    <property type="protein sequence ID" value="KAG5662298.1"/>
    <property type="molecule type" value="Genomic_DNA"/>
</dbReference>
<dbReference type="PANTHER" id="PTHR28288:SF2">
    <property type="entry name" value="PROTEASE B INHIBITOR 2"/>
    <property type="match status" value="1"/>
</dbReference>
<dbReference type="PANTHER" id="PTHR28288">
    <property type="entry name" value="PROTEASE B INHIBITOR 2"/>
    <property type="match status" value="1"/>
</dbReference>
<feature type="domain" description="Inhibitor I9" evidence="2">
    <location>
        <begin position="47"/>
        <end position="114"/>
    </location>
</feature>
<evidence type="ECO:0000259" key="2">
    <source>
        <dbReference type="Pfam" id="PF05922"/>
    </source>
</evidence>
<dbReference type="InterPro" id="IPR052471">
    <property type="entry name" value="PBI_I9"/>
</dbReference>
<accession>A0A9P7H9F8</accession>
<evidence type="ECO:0000313" key="3">
    <source>
        <dbReference type="EMBL" id="KAG5662298.1"/>
    </source>
</evidence>
<proteinExistence type="inferred from homology"/>
<dbReference type="InterPro" id="IPR037045">
    <property type="entry name" value="S8pro/Inhibitor_I9_sf"/>
</dbReference>
<reference evidence="3" key="1">
    <citation type="submission" date="2021-04" db="EMBL/GenBank/DDBJ databases">
        <title>Draft genome of Fusarium avenaceum strain F156N33, isolated from an atmospheric sample in Virginia.</title>
        <authorList>
            <person name="Yang S."/>
            <person name="Vinatzer B.A."/>
            <person name="Coleman J."/>
        </authorList>
    </citation>
    <scope>NUCLEOTIDE SEQUENCE</scope>
    <source>
        <strain evidence="3">F156N33</strain>
    </source>
</reference>